<reference evidence="1" key="1">
    <citation type="submission" date="2022-11" db="EMBL/GenBank/DDBJ databases">
        <title>Lacinutrix neustonica HL-RS19T sp. nov., isolated from the surface microlayer sample of brackish Lake Shihwa.</title>
        <authorList>
            <person name="Choi J.Y."/>
            <person name="Hwang C.Y."/>
        </authorList>
    </citation>
    <scope>NUCLEOTIDE SEQUENCE</scope>
    <source>
        <strain evidence="1">HL-RS19</strain>
    </source>
</reference>
<dbReference type="Proteomes" id="UP001164705">
    <property type="component" value="Chromosome"/>
</dbReference>
<evidence type="ECO:0000313" key="2">
    <source>
        <dbReference type="Proteomes" id="UP001164705"/>
    </source>
</evidence>
<protein>
    <submittedName>
        <fullName evidence="1">Uncharacterized protein</fullName>
    </submittedName>
</protein>
<sequence length="118" mass="13579">MAGKNVIEKIQDKCGLRERWTSATGNYTGSSTNFYNHKTKQWEQLRIDNKGESLKLKGSKKGNQMILQTDEENNANGEPYIHRITWTLNPDGSVQQLWETITNGKDISIAFDGWYKRI</sequence>
<evidence type="ECO:0000313" key="1">
    <source>
        <dbReference type="EMBL" id="WAC01821.1"/>
    </source>
</evidence>
<accession>A0A9E8SD84</accession>
<name>A0A9E8SD84_9FLAO</name>
<organism evidence="1 2">
    <name type="scientific">Lacinutrix neustonica</name>
    <dbReference type="NCBI Taxonomy" id="2980107"/>
    <lineage>
        <taxon>Bacteria</taxon>
        <taxon>Pseudomonadati</taxon>
        <taxon>Bacteroidota</taxon>
        <taxon>Flavobacteriia</taxon>
        <taxon>Flavobacteriales</taxon>
        <taxon>Flavobacteriaceae</taxon>
        <taxon>Lacinutrix</taxon>
    </lineage>
</organism>
<keyword evidence="2" id="KW-1185">Reference proteome</keyword>
<proteinExistence type="predicted"/>
<dbReference type="KEGG" id="lnu:N7U66_18355"/>
<dbReference type="AlphaFoldDB" id="A0A9E8SD84"/>
<dbReference type="RefSeq" id="WP_267676419.1">
    <property type="nucleotide sequence ID" value="NZ_CP113088.1"/>
</dbReference>
<gene>
    <name evidence="1" type="ORF">N7U66_18355</name>
</gene>
<dbReference type="EMBL" id="CP113088">
    <property type="protein sequence ID" value="WAC01821.1"/>
    <property type="molecule type" value="Genomic_DNA"/>
</dbReference>